<dbReference type="PANTHER" id="PTHR24251">
    <property type="entry name" value="OVOCHYMASE-RELATED"/>
    <property type="match status" value="1"/>
</dbReference>
<proteinExistence type="predicted"/>
<dbReference type="PROSITE" id="PS01180">
    <property type="entry name" value="CUB"/>
    <property type="match status" value="1"/>
</dbReference>
<accession>A0A504ZDD5</accession>
<evidence type="ECO:0000259" key="4">
    <source>
        <dbReference type="PROSITE" id="PS01180"/>
    </source>
</evidence>
<keyword evidence="6" id="KW-1185">Reference proteome</keyword>
<keyword evidence="2" id="KW-1015">Disulfide bond</keyword>
<dbReference type="SUPFAM" id="SSF49854">
    <property type="entry name" value="Spermadhesin, CUB domain"/>
    <property type="match status" value="1"/>
</dbReference>
<dbReference type="PANTHER" id="PTHR24251:SF28">
    <property type="entry name" value="NEUROPILIN AND TOLLOID-LIKE, ISOFORM B"/>
    <property type="match status" value="1"/>
</dbReference>
<dbReference type="Pfam" id="PF00431">
    <property type="entry name" value="CUB"/>
    <property type="match status" value="1"/>
</dbReference>
<dbReference type="SMART" id="SM00042">
    <property type="entry name" value="CUB"/>
    <property type="match status" value="1"/>
</dbReference>
<evidence type="ECO:0000313" key="6">
    <source>
        <dbReference type="Proteomes" id="UP000316759"/>
    </source>
</evidence>
<dbReference type="Gene3D" id="2.60.120.290">
    <property type="entry name" value="Spermadhesin, CUB domain"/>
    <property type="match status" value="1"/>
</dbReference>
<dbReference type="EMBL" id="SUNJ01000825">
    <property type="protein sequence ID" value="TPP67310.1"/>
    <property type="molecule type" value="Genomic_DNA"/>
</dbReference>
<dbReference type="Proteomes" id="UP000316759">
    <property type="component" value="Unassembled WGS sequence"/>
</dbReference>
<evidence type="ECO:0000313" key="5">
    <source>
        <dbReference type="EMBL" id="TPP67310.1"/>
    </source>
</evidence>
<dbReference type="InterPro" id="IPR000859">
    <property type="entry name" value="CUB_dom"/>
</dbReference>
<dbReference type="AlphaFoldDB" id="A0A504ZDD5"/>
<dbReference type="CDD" id="cd00041">
    <property type="entry name" value="CUB"/>
    <property type="match status" value="1"/>
</dbReference>
<name>A0A504ZDD5_FASGI</name>
<gene>
    <name evidence="5" type="ORF">FGIG_03907</name>
</gene>
<evidence type="ECO:0000256" key="3">
    <source>
        <dbReference type="PROSITE-ProRule" id="PRU00059"/>
    </source>
</evidence>
<protein>
    <submittedName>
        <fullName evidence="5">Neuropilin (Nrp) and tolloid (Tll)</fullName>
    </submittedName>
</protein>
<comment type="caution">
    <text evidence="5">The sequence shown here is derived from an EMBL/GenBank/DDBJ whole genome shotgun (WGS) entry which is preliminary data.</text>
</comment>
<evidence type="ECO:0000256" key="1">
    <source>
        <dbReference type="ARBA" id="ARBA00022737"/>
    </source>
</evidence>
<reference evidence="5 6" key="1">
    <citation type="submission" date="2019-04" db="EMBL/GenBank/DDBJ databases">
        <title>Annotation for the trematode Fasciola gigantica.</title>
        <authorList>
            <person name="Choi Y.-J."/>
        </authorList>
    </citation>
    <scope>NUCLEOTIDE SEQUENCE [LARGE SCALE GENOMIC DNA]</scope>
    <source>
        <strain evidence="5">Uganda_cow_1</strain>
    </source>
</reference>
<feature type="domain" description="CUB" evidence="4">
    <location>
        <begin position="21"/>
        <end position="103"/>
    </location>
</feature>
<dbReference type="OrthoDB" id="9971251at2759"/>
<comment type="caution">
    <text evidence="3">Lacks conserved residue(s) required for the propagation of feature annotation.</text>
</comment>
<evidence type="ECO:0000256" key="2">
    <source>
        <dbReference type="ARBA" id="ARBA00023157"/>
    </source>
</evidence>
<dbReference type="InterPro" id="IPR035914">
    <property type="entry name" value="Sperma_CUB_dom_sf"/>
</dbReference>
<organism evidence="5 6">
    <name type="scientific">Fasciola gigantica</name>
    <name type="common">Giant liver fluke</name>
    <dbReference type="NCBI Taxonomy" id="46835"/>
    <lineage>
        <taxon>Eukaryota</taxon>
        <taxon>Metazoa</taxon>
        <taxon>Spiralia</taxon>
        <taxon>Lophotrochozoa</taxon>
        <taxon>Platyhelminthes</taxon>
        <taxon>Trematoda</taxon>
        <taxon>Digenea</taxon>
        <taxon>Plagiorchiida</taxon>
        <taxon>Echinostomata</taxon>
        <taxon>Echinostomatoidea</taxon>
        <taxon>Fasciolidae</taxon>
        <taxon>Fasciola</taxon>
    </lineage>
</organism>
<sequence>MLVSFSTFNTDVSFHLTNPAPSADERIVLDFRGPVVLEPSSNCDNDYLEIRDGQYGFSPLVGRFCTDSWRLRPVISTGPWLWLRLQTDYTIEKTGFQAVYYFEPNRLESEWGLLDDWL</sequence>
<keyword evidence="1" id="KW-0677">Repeat</keyword>